<reference evidence="8 9" key="2">
    <citation type="submission" date="2014-05" db="EMBL/GenBank/DDBJ databases">
        <title>Genome sequence of Streptococcus gallolyticus.</title>
        <authorList>
            <person name="Del Campo R."/>
        </authorList>
    </citation>
    <scope>NUCLEOTIDE SEQUENCE [LARGE SCALE GENOMIC DNA]</scope>
    <source>
        <strain evidence="8 9">LMG17956</strain>
    </source>
</reference>
<comment type="subcellular location">
    <subcellularLocation>
        <location evidence="2">Membrane</location>
        <topology evidence="2">Multi-pass membrane protein</topology>
    </subcellularLocation>
</comment>
<keyword evidence="6" id="KW-0472">Membrane</keyword>
<dbReference type="GO" id="GO:0016020">
    <property type="term" value="C:membrane"/>
    <property type="evidence" value="ECO:0007669"/>
    <property type="project" value="UniProtKB-SubCell"/>
</dbReference>
<evidence type="ECO:0000313" key="8">
    <source>
        <dbReference type="EMBL" id="CDO18573.1"/>
    </source>
</evidence>
<reference evidence="8 9" key="1">
    <citation type="submission" date="2014-02" db="EMBL/GenBank/DDBJ databases">
        <authorList>
            <person name="Manrique M."/>
        </authorList>
    </citation>
    <scope>NUCLEOTIDE SEQUENCE [LARGE SCALE GENOMIC DNA]</scope>
    <source>
        <strain evidence="8 9">LMG17956</strain>
    </source>
</reference>
<comment type="similarity">
    <text evidence="3">Belongs to the peptidase M50B family.</text>
</comment>
<dbReference type="InterPro" id="IPR008915">
    <property type="entry name" value="Peptidase_M50"/>
</dbReference>
<feature type="domain" description="Peptidase M50" evidence="7">
    <location>
        <begin position="34"/>
        <end position="159"/>
    </location>
</feature>
<keyword evidence="5" id="KW-1133">Transmembrane helix</keyword>
<dbReference type="Pfam" id="PF02163">
    <property type="entry name" value="Peptidase_M50"/>
    <property type="match status" value="1"/>
</dbReference>
<sequence>MKKIYSPFCVTILGLVLLMVIFPLAQGKIILSYISIMLAVGLHELGHFVIGYVNGIKPLYLIIGFIKFNFENGFRIQINDNWVYYGGIYRYKVANYPEKSVLKSLVGGPLVSLLGSLVLFFQSDFFTVFGYCNLLLFIVTVIPINLVGLCNDGFKLYKLLTRDDLFLLYQRVSNQLLQIYDEQAFTEISKVCSVLENKRVPDYILNSFLLYLIYAWLLQGEIPKIREIYSELTQRVPSDNFNRNYYYSLLATLEVLLYKRMSSDLFTKINLKKLDRISQKRLQYLSCLYLENRKKISEKRVAFQESLSSYSEQNSILVQAEKRFLI</sequence>
<evidence type="ECO:0000256" key="6">
    <source>
        <dbReference type="ARBA" id="ARBA00023136"/>
    </source>
</evidence>
<dbReference type="GeneID" id="57921745"/>
<name>A0A060RIF4_9STRE</name>
<evidence type="ECO:0000256" key="2">
    <source>
        <dbReference type="ARBA" id="ARBA00004141"/>
    </source>
</evidence>
<gene>
    <name evidence="8" type="ORF">BN963_SGAL_01773</name>
</gene>
<dbReference type="EMBL" id="CCBC010000198">
    <property type="protein sequence ID" value="CDO18573.1"/>
    <property type="molecule type" value="Genomic_DNA"/>
</dbReference>
<accession>A0A060RIF4</accession>
<organism evidence="8 9">
    <name type="scientific">Streptococcus gallolyticus</name>
    <dbReference type="NCBI Taxonomy" id="315405"/>
    <lineage>
        <taxon>Bacteria</taxon>
        <taxon>Bacillati</taxon>
        <taxon>Bacillota</taxon>
        <taxon>Bacilli</taxon>
        <taxon>Lactobacillales</taxon>
        <taxon>Streptococcaceae</taxon>
        <taxon>Streptococcus</taxon>
    </lineage>
</organism>
<evidence type="ECO:0000256" key="5">
    <source>
        <dbReference type="ARBA" id="ARBA00022989"/>
    </source>
</evidence>
<evidence type="ECO:0000256" key="1">
    <source>
        <dbReference type="ARBA" id="ARBA00001947"/>
    </source>
</evidence>
<evidence type="ECO:0000256" key="4">
    <source>
        <dbReference type="ARBA" id="ARBA00022692"/>
    </source>
</evidence>
<comment type="cofactor">
    <cofactor evidence="1">
        <name>Zn(2+)</name>
        <dbReference type="ChEBI" id="CHEBI:29105"/>
    </cofactor>
</comment>
<keyword evidence="4" id="KW-0812">Transmembrane</keyword>
<comment type="caution">
    <text evidence="8">The sequence shown here is derived from an EMBL/GenBank/DDBJ whole genome shotgun (WGS) entry which is preliminary data.</text>
</comment>
<dbReference type="AlphaFoldDB" id="A0A060RIF4"/>
<dbReference type="RefSeq" id="WP_009853784.1">
    <property type="nucleotide sequence ID" value="NZ_CP054015.1"/>
</dbReference>
<evidence type="ECO:0000313" key="9">
    <source>
        <dbReference type="Proteomes" id="UP000027584"/>
    </source>
</evidence>
<proteinExistence type="inferred from homology"/>
<evidence type="ECO:0000256" key="3">
    <source>
        <dbReference type="ARBA" id="ARBA00007931"/>
    </source>
</evidence>
<protein>
    <recommendedName>
        <fullName evidence="7">Peptidase M50 domain-containing protein</fullName>
    </recommendedName>
</protein>
<dbReference type="GO" id="GO:0006508">
    <property type="term" value="P:proteolysis"/>
    <property type="evidence" value="ECO:0007669"/>
    <property type="project" value="InterPro"/>
</dbReference>
<evidence type="ECO:0000259" key="7">
    <source>
        <dbReference type="Pfam" id="PF02163"/>
    </source>
</evidence>
<dbReference type="Proteomes" id="UP000027584">
    <property type="component" value="Unassembled WGS sequence"/>
</dbReference>